<dbReference type="Proteomes" id="UP001163821">
    <property type="component" value="Unassembled WGS sequence"/>
</dbReference>
<accession>A0AA41Y8U9</accession>
<organism evidence="1 2">
    <name type="scientific">Gaoshiqia sediminis</name>
    <dbReference type="NCBI Taxonomy" id="2986998"/>
    <lineage>
        <taxon>Bacteria</taxon>
        <taxon>Pseudomonadati</taxon>
        <taxon>Bacteroidota</taxon>
        <taxon>Bacteroidia</taxon>
        <taxon>Marinilabiliales</taxon>
        <taxon>Prolixibacteraceae</taxon>
        <taxon>Gaoshiqia</taxon>
    </lineage>
</organism>
<gene>
    <name evidence="1" type="ORF">N2K84_01220</name>
</gene>
<dbReference type="PROSITE" id="PS51257">
    <property type="entry name" value="PROKAR_LIPOPROTEIN"/>
    <property type="match status" value="1"/>
</dbReference>
<dbReference type="InterPro" id="IPR012341">
    <property type="entry name" value="6hp_glycosidase-like_sf"/>
</dbReference>
<evidence type="ECO:0000313" key="2">
    <source>
        <dbReference type="Proteomes" id="UP001163821"/>
    </source>
</evidence>
<evidence type="ECO:0000313" key="1">
    <source>
        <dbReference type="EMBL" id="MCW0481330.1"/>
    </source>
</evidence>
<dbReference type="RefSeq" id="WP_282589934.1">
    <property type="nucleotide sequence ID" value="NZ_JAPAAF010000001.1"/>
</dbReference>
<dbReference type="EMBL" id="JAPAAF010000001">
    <property type="protein sequence ID" value="MCW0481330.1"/>
    <property type="molecule type" value="Genomic_DNA"/>
</dbReference>
<proteinExistence type="predicted"/>
<dbReference type="Gene3D" id="1.50.10.10">
    <property type="match status" value="1"/>
</dbReference>
<dbReference type="AlphaFoldDB" id="A0AA41Y8U9"/>
<dbReference type="GO" id="GO:0005975">
    <property type="term" value="P:carbohydrate metabolic process"/>
    <property type="evidence" value="ECO:0007669"/>
    <property type="project" value="InterPro"/>
</dbReference>
<dbReference type="SUPFAM" id="SSF48208">
    <property type="entry name" value="Six-hairpin glycosidases"/>
    <property type="match status" value="1"/>
</dbReference>
<reference evidence="1" key="1">
    <citation type="submission" date="2022-10" db="EMBL/GenBank/DDBJ databases">
        <title>Gaoshiqiia sediminis gen. nov., sp. nov., isolated from coastal sediment.</title>
        <authorList>
            <person name="Yu W.X."/>
            <person name="Mu D.S."/>
            <person name="Du J.Z."/>
            <person name="Liang Y.Q."/>
        </authorList>
    </citation>
    <scope>NUCLEOTIDE SEQUENCE</scope>
    <source>
        <strain evidence="1">A06</strain>
    </source>
</reference>
<name>A0AA41Y8U9_9BACT</name>
<keyword evidence="2" id="KW-1185">Reference proteome</keyword>
<protein>
    <submittedName>
        <fullName evidence="1">Uncharacterized protein</fullName>
    </submittedName>
</protein>
<sequence length="719" mass="81018">MKHQTKIVPAVLLAGMLLFGGCRQKTSGSGTETTIDRFDWVNRHNVILTELDPLAPVTVGNGDFAFTADVTGMQSFENYYFQHGIPLETRTTWAWHSFPNTEGFELKDASKSSDFHGRPVFYASIQNSPAGDYFRKNPHPVPMGQISLVSENSEPLTPEMIEDIRQTMDLWQGLVVSQYQIEGQSVAVETVSHPESSVVAFKIKSERLNSGQLKPAFRFPYSYDLSVKNKPPLDWSKPGQHDTKILEQDANSIVLQRTIDSSSYVVEIQWQGKAQWEQTSKHEFSLDCSGSDSLTLVFKFSPSRGADALPSFEETKQASARSWQDYWTKGGAVDLSGSTDPRAQELERRIVLSLYLMKVHYAGSFPPQESGLAHLSWYGKHNSEVYWIHAAQFYQWNHTELLEKGLAWYQKILPVAMADAKSKGFEGARWPKMAGIDGRVSPGEINPFIIWNHPNPIYLSELVYRAHPDSVSLHQYKDIVFESARFLASYAHFDPNTDRYILGPPIKSVNESTEENTTMNPTFELAQWYYGLKVAQDWRERLGMERDPHWDDILNKLARPTIQDGKYVELESDPDMYDREGGFSSAMLMALGYLPKTPMIDETVMRQTFQTIFDRNGMESFVSWSLGKGALTAARLGEVRTAVDIVCNDVPKAKFQKTGFVCRPKEGIKNPAYLPVNGSFLAAVGLMAGGWDDAPNRNAPGFPDDGSWNVRVENLQKLP</sequence>
<comment type="caution">
    <text evidence="1">The sequence shown here is derived from an EMBL/GenBank/DDBJ whole genome shotgun (WGS) entry which is preliminary data.</text>
</comment>
<dbReference type="InterPro" id="IPR008928">
    <property type="entry name" value="6-hairpin_glycosidase_sf"/>
</dbReference>